<feature type="compositionally biased region" description="Low complexity" evidence="1">
    <location>
        <begin position="186"/>
        <end position="214"/>
    </location>
</feature>
<proteinExistence type="predicted"/>
<dbReference type="RefSeq" id="WP_340541254.1">
    <property type="nucleotide sequence ID" value="NZ_JBBLXS010000037.1"/>
</dbReference>
<dbReference type="PANTHER" id="PTHR47992">
    <property type="entry name" value="PROTEIN PHOSPHATASE"/>
    <property type="match status" value="1"/>
</dbReference>
<sequence length="697" mass="76453">MTNTLVIQEKTQFSIDNFKLEVLSYLGQLRAGIHYFKVKIQADDDTAKTNNFGLLRVGASEGALKQEVELREVLSGYKMIGELLAKTTKDSVKVDWRSVEHPQPQKPEKPEINTNFEQLESLANSAEPIFNEAEQNDEKSVVAPEDATDETNPKLTDGGAEIGGVDDSSLPPADSLKNLVVEPLDPSTTLPSTTLPSTTLPSTTLPSTTLPSTTLRERGELSGNPVSVVETPQSCTADATNGESEYLEEQSYPEEEMCADEGDRKLLLLTYLPEDNTTLQSWLGEDNSLESCLSITSQVCQFFRYIHKHGWCFVQILPQFIELGTPIKFFDLTGAYPLNEKLRSGLSENYAAPELAYGSHPIQEAMSSYTVGALLYHAIHKQPLSSTSQIDLKINPIPRIYQLLKIALSPLPEERFPLSQLLSLLVETRQSLQGTKIDWNVASRSTTGLSTSRLQNEDSYGIRQMQLSNSETLILGVVADGMGGMSQGEVASKLAVQTALEEPIPAEFNTIEQKAAWLVSLVQKANESVATQVRDGGTTLSITLAVGRDLAIAHVGDSRIYLLRQGEMRQLSEDHSLVAMLVASGQISQAESLDHPDRNVLTKSIGSKRRLSDGYVQQLSRSDQNLSLALENGDILLLCSDGVWDLVSNAEIAQFFTHNKTLQTAVDEVINCVLQRGASDNATLLALQLSSHPDNRY</sequence>
<evidence type="ECO:0000313" key="3">
    <source>
        <dbReference type="EMBL" id="MEK0184171.1"/>
    </source>
</evidence>
<name>A0ABU8YIN1_9CYAN</name>
<dbReference type="Pfam" id="PF13672">
    <property type="entry name" value="PP2C_2"/>
    <property type="match status" value="1"/>
</dbReference>
<dbReference type="InterPro" id="IPR036457">
    <property type="entry name" value="PPM-type-like_dom_sf"/>
</dbReference>
<gene>
    <name evidence="3" type="ORF">WMG39_04825</name>
</gene>
<dbReference type="CDD" id="cd00143">
    <property type="entry name" value="PP2Cc"/>
    <property type="match status" value="1"/>
</dbReference>
<dbReference type="InterPro" id="IPR015655">
    <property type="entry name" value="PP2C"/>
</dbReference>
<evidence type="ECO:0000259" key="2">
    <source>
        <dbReference type="PROSITE" id="PS51746"/>
    </source>
</evidence>
<dbReference type="Gene3D" id="3.60.40.10">
    <property type="entry name" value="PPM-type phosphatase domain"/>
    <property type="match status" value="1"/>
</dbReference>
<dbReference type="SUPFAM" id="SSF81606">
    <property type="entry name" value="PP2C-like"/>
    <property type="match status" value="1"/>
</dbReference>
<evidence type="ECO:0000256" key="1">
    <source>
        <dbReference type="SAM" id="MobiDB-lite"/>
    </source>
</evidence>
<dbReference type="EMBL" id="JBBLXS010000037">
    <property type="protein sequence ID" value="MEK0184171.1"/>
    <property type="molecule type" value="Genomic_DNA"/>
</dbReference>
<dbReference type="SMART" id="SM00331">
    <property type="entry name" value="PP2C_SIG"/>
    <property type="match status" value="1"/>
</dbReference>
<dbReference type="PROSITE" id="PS51746">
    <property type="entry name" value="PPM_2"/>
    <property type="match status" value="1"/>
</dbReference>
<reference evidence="3 4" key="1">
    <citation type="journal article" date="2020" name="Harmful Algae">
        <title>Molecular and morphological characterization of a novel dihydroanatoxin-a producing Microcoleus species (cyanobacteria) from the Russian River, California, USA.</title>
        <authorList>
            <person name="Conklin K.Y."/>
            <person name="Stancheva R."/>
            <person name="Otten T.G."/>
            <person name="Fadness R."/>
            <person name="Boyer G.L."/>
            <person name="Read B."/>
            <person name="Zhang X."/>
            <person name="Sheath R.G."/>
        </authorList>
    </citation>
    <scope>NUCLEOTIDE SEQUENCE [LARGE SCALE GENOMIC DNA]</scope>
    <source>
        <strain evidence="3 4">PTRS2</strain>
    </source>
</reference>
<dbReference type="Gene3D" id="1.10.510.10">
    <property type="entry name" value="Transferase(Phosphotransferase) domain 1"/>
    <property type="match status" value="1"/>
</dbReference>
<feature type="domain" description="PPM-type phosphatase" evidence="2">
    <location>
        <begin position="440"/>
        <end position="689"/>
    </location>
</feature>
<dbReference type="SMART" id="SM00332">
    <property type="entry name" value="PP2Cc"/>
    <property type="match status" value="1"/>
</dbReference>
<dbReference type="InterPro" id="IPR011009">
    <property type="entry name" value="Kinase-like_dom_sf"/>
</dbReference>
<dbReference type="Proteomes" id="UP001384579">
    <property type="component" value="Unassembled WGS sequence"/>
</dbReference>
<keyword evidence="4" id="KW-1185">Reference proteome</keyword>
<dbReference type="InterPro" id="IPR001932">
    <property type="entry name" value="PPM-type_phosphatase-like_dom"/>
</dbReference>
<accession>A0ABU8YIN1</accession>
<feature type="region of interest" description="Disordered" evidence="1">
    <location>
        <begin position="184"/>
        <end position="229"/>
    </location>
</feature>
<dbReference type="SUPFAM" id="SSF56112">
    <property type="entry name" value="Protein kinase-like (PK-like)"/>
    <property type="match status" value="1"/>
</dbReference>
<protein>
    <submittedName>
        <fullName evidence="3">Protein phosphatase 2C domain-containing protein</fullName>
    </submittedName>
</protein>
<feature type="region of interest" description="Disordered" evidence="1">
    <location>
        <begin position="132"/>
        <end position="171"/>
    </location>
</feature>
<evidence type="ECO:0000313" key="4">
    <source>
        <dbReference type="Proteomes" id="UP001384579"/>
    </source>
</evidence>
<organism evidence="3 4">
    <name type="scientific">Microcoleus anatoxicus PTRS2</name>
    <dbReference type="NCBI Taxonomy" id="2705321"/>
    <lineage>
        <taxon>Bacteria</taxon>
        <taxon>Bacillati</taxon>
        <taxon>Cyanobacteriota</taxon>
        <taxon>Cyanophyceae</taxon>
        <taxon>Oscillatoriophycideae</taxon>
        <taxon>Oscillatoriales</taxon>
        <taxon>Microcoleaceae</taxon>
        <taxon>Microcoleus</taxon>
        <taxon>Microcoleus anatoxicus</taxon>
    </lineage>
</organism>
<comment type="caution">
    <text evidence="3">The sequence shown here is derived from an EMBL/GenBank/DDBJ whole genome shotgun (WGS) entry which is preliminary data.</text>
</comment>